<reference evidence="2 3" key="1">
    <citation type="submission" date="2018-11" db="EMBL/GenBank/DDBJ databases">
        <authorList>
            <consortium name="Pathogen Informatics"/>
        </authorList>
    </citation>
    <scope>NUCLEOTIDE SEQUENCE [LARGE SCALE GENOMIC DNA]</scope>
</reference>
<keyword evidence="1" id="KW-1133">Transmembrane helix</keyword>
<accession>A0A183FP61</accession>
<sequence length="92" mass="10237">MDIAGDIVHDAKASQASVATAANANMIVPMYHKSAVHSRLLLSQLAELRDNSRLCDVALVVKRCSLMKWQKVAFVSLNDFMFSILYVIHSFL</sequence>
<evidence type="ECO:0000313" key="2">
    <source>
        <dbReference type="EMBL" id="VDO80400.1"/>
    </source>
</evidence>
<dbReference type="EMBL" id="UZAH01026418">
    <property type="protein sequence ID" value="VDO80400.1"/>
    <property type="molecule type" value="Genomic_DNA"/>
</dbReference>
<dbReference type="WBParaSite" id="HPBE_0000936901-mRNA-1">
    <property type="protein sequence ID" value="HPBE_0000936901-mRNA-1"/>
    <property type="gene ID" value="HPBE_0000936901"/>
</dbReference>
<dbReference type="Proteomes" id="UP000050761">
    <property type="component" value="Unassembled WGS sequence"/>
</dbReference>
<dbReference type="OrthoDB" id="5858279at2759"/>
<feature type="transmembrane region" description="Helical" evidence="1">
    <location>
        <begin position="72"/>
        <end position="91"/>
    </location>
</feature>
<keyword evidence="1" id="KW-0812">Transmembrane</keyword>
<evidence type="ECO:0000256" key="1">
    <source>
        <dbReference type="SAM" id="Phobius"/>
    </source>
</evidence>
<keyword evidence="1" id="KW-0472">Membrane</keyword>
<name>A0A183FP61_HELPZ</name>
<gene>
    <name evidence="2" type="ORF">HPBE_LOCUS9370</name>
</gene>
<protein>
    <submittedName>
        <fullName evidence="2 4">Uncharacterized protein</fullName>
    </submittedName>
</protein>
<keyword evidence="3" id="KW-1185">Reference proteome</keyword>
<proteinExistence type="predicted"/>
<evidence type="ECO:0000313" key="4">
    <source>
        <dbReference type="WBParaSite" id="HPBE_0000936901-mRNA-1"/>
    </source>
</evidence>
<dbReference type="AlphaFoldDB" id="A0A183FP61"/>
<reference evidence="4" key="2">
    <citation type="submission" date="2019-09" db="UniProtKB">
        <authorList>
            <consortium name="WormBaseParasite"/>
        </authorList>
    </citation>
    <scope>IDENTIFICATION</scope>
</reference>
<organism evidence="3 4">
    <name type="scientific">Heligmosomoides polygyrus</name>
    <name type="common">Parasitic roundworm</name>
    <dbReference type="NCBI Taxonomy" id="6339"/>
    <lineage>
        <taxon>Eukaryota</taxon>
        <taxon>Metazoa</taxon>
        <taxon>Ecdysozoa</taxon>
        <taxon>Nematoda</taxon>
        <taxon>Chromadorea</taxon>
        <taxon>Rhabditida</taxon>
        <taxon>Rhabditina</taxon>
        <taxon>Rhabditomorpha</taxon>
        <taxon>Strongyloidea</taxon>
        <taxon>Heligmosomidae</taxon>
        <taxon>Heligmosomoides</taxon>
    </lineage>
</organism>
<evidence type="ECO:0000313" key="3">
    <source>
        <dbReference type="Proteomes" id="UP000050761"/>
    </source>
</evidence>
<accession>A0A3P7XYW6</accession>